<dbReference type="GO" id="GO:0005506">
    <property type="term" value="F:iron ion binding"/>
    <property type="evidence" value="ECO:0007669"/>
    <property type="project" value="InterPro"/>
</dbReference>
<proteinExistence type="inferred from homology"/>
<dbReference type="Gene3D" id="1.10.630.10">
    <property type="entry name" value="Cytochrome P450"/>
    <property type="match status" value="1"/>
</dbReference>
<reference evidence="7" key="1">
    <citation type="journal article" date="2020" name="Stud. Mycol.">
        <title>101 Dothideomycetes genomes: a test case for predicting lifestyles and emergence of pathogens.</title>
        <authorList>
            <person name="Haridas S."/>
            <person name="Albert R."/>
            <person name="Binder M."/>
            <person name="Bloem J."/>
            <person name="Labutti K."/>
            <person name="Salamov A."/>
            <person name="Andreopoulos B."/>
            <person name="Baker S."/>
            <person name="Barry K."/>
            <person name="Bills G."/>
            <person name="Bluhm B."/>
            <person name="Cannon C."/>
            <person name="Castanera R."/>
            <person name="Culley D."/>
            <person name="Daum C."/>
            <person name="Ezra D."/>
            <person name="Gonzalez J."/>
            <person name="Henrissat B."/>
            <person name="Kuo A."/>
            <person name="Liang C."/>
            <person name="Lipzen A."/>
            <person name="Lutzoni F."/>
            <person name="Magnuson J."/>
            <person name="Mondo S."/>
            <person name="Nolan M."/>
            <person name="Ohm R."/>
            <person name="Pangilinan J."/>
            <person name="Park H.-J."/>
            <person name="Ramirez L."/>
            <person name="Alfaro M."/>
            <person name="Sun H."/>
            <person name="Tritt A."/>
            <person name="Yoshinaga Y."/>
            <person name="Zwiers L.-H."/>
            <person name="Turgeon B."/>
            <person name="Goodwin S."/>
            <person name="Spatafora J."/>
            <person name="Crous P."/>
            <person name="Grigoriev I."/>
        </authorList>
    </citation>
    <scope>NUCLEOTIDE SEQUENCE</scope>
    <source>
        <strain evidence="7">CBS 121410</strain>
    </source>
</reference>
<keyword evidence="3 5" id="KW-0479">Metal-binding</keyword>
<evidence type="ECO:0000313" key="7">
    <source>
        <dbReference type="EMBL" id="KAF2091688.1"/>
    </source>
</evidence>
<dbReference type="InterPro" id="IPR050121">
    <property type="entry name" value="Cytochrome_P450_monoxygenase"/>
</dbReference>
<keyword evidence="5 6" id="KW-0349">Heme</keyword>
<dbReference type="OrthoDB" id="3934656at2759"/>
<dbReference type="Pfam" id="PF00067">
    <property type="entry name" value="p450"/>
    <property type="match status" value="1"/>
</dbReference>
<dbReference type="InterPro" id="IPR001128">
    <property type="entry name" value="Cyt_P450"/>
</dbReference>
<feature type="binding site" description="axial binding residue" evidence="5">
    <location>
        <position position="474"/>
    </location>
    <ligand>
        <name>heme</name>
        <dbReference type="ChEBI" id="CHEBI:30413"/>
    </ligand>
    <ligandPart>
        <name>Fe</name>
        <dbReference type="ChEBI" id="CHEBI:18248"/>
    </ligandPart>
</feature>
<name>A0A9P4I290_9PEZI</name>
<organism evidence="7 8">
    <name type="scientific">Saccharata proteae CBS 121410</name>
    <dbReference type="NCBI Taxonomy" id="1314787"/>
    <lineage>
        <taxon>Eukaryota</taxon>
        <taxon>Fungi</taxon>
        <taxon>Dikarya</taxon>
        <taxon>Ascomycota</taxon>
        <taxon>Pezizomycotina</taxon>
        <taxon>Dothideomycetes</taxon>
        <taxon>Dothideomycetes incertae sedis</taxon>
        <taxon>Botryosphaeriales</taxon>
        <taxon>Saccharataceae</taxon>
        <taxon>Saccharata</taxon>
    </lineage>
</organism>
<comment type="similarity">
    <text evidence="2 6">Belongs to the cytochrome P450 family.</text>
</comment>
<dbReference type="EMBL" id="ML978711">
    <property type="protein sequence ID" value="KAF2091688.1"/>
    <property type="molecule type" value="Genomic_DNA"/>
</dbReference>
<dbReference type="PROSITE" id="PS00086">
    <property type="entry name" value="CYTOCHROME_P450"/>
    <property type="match status" value="1"/>
</dbReference>
<evidence type="ECO:0000256" key="1">
    <source>
        <dbReference type="ARBA" id="ARBA00001971"/>
    </source>
</evidence>
<sequence length="547" mass="62208">MLLNEVLPFLVRHWPILSLVVLVTYLLRNKYHSGLNRYPGHWLAAYTDLWRFFDVLGRRAEHTHINLHKKYGDIVRLGPNVLSFADPKAVKVIYGLNKGLTKSDFYPVQQAVAKGRRLPSLFSTVDEDFHAKYRRCVNSAFAMSSLVSYEPLVDSTTDFFLEQTQHLYADTRKTCNMNRWLQFFAFDVIGDLTWSKRLGFVEKDEDIEGIVAFISKFLSYAGPVGQMPILDLVIEKNPLKLLLQRWGLYNKVFPVTAFAQSRSQERAAEMDKIKKHGIPTSRLTGADPSTHGIDLLSKFTQAQHDHPEFMTDTQVLTATLSMVFAGSETTAISLSSIFYFLLKHPRCHQNLLSEIDNAVVDGTIEDRANGSVSWSEAQKLPYLDAVIQESFRVHPAAGLILERVVPPQGLTILDQHIAGGTIVGCSAWVLHRRAEVFGPDADIFRPERWIEASPDKLKEMKATMFQFGAGARTCIGKNISLLEIYKLVPSFLRRFEVELEDPGREWRTHNAWFVRQLDFNTRFSARKLRGESVMEGDDRSSPIEQAV</sequence>
<dbReference type="AlphaFoldDB" id="A0A9P4I290"/>
<evidence type="ECO:0000256" key="3">
    <source>
        <dbReference type="ARBA" id="ARBA00022723"/>
    </source>
</evidence>
<dbReference type="InterPro" id="IPR036396">
    <property type="entry name" value="Cyt_P450_sf"/>
</dbReference>
<evidence type="ECO:0000256" key="5">
    <source>
        <dbReference type="PIRSR" id="PIRSR602401-1"/>
    </source>
</evidence>
<dbReference type="GO" id="GO:0016705">
    <property type="term" value="F:oxidoreductase activity, acting on paired donors, with incorporation or reduction of molecular oxygen"/>
    <property type="evidence" value="ECO:0007669"/>
    <property type="project" value="InterPro"/>
</dbReference>
<keyword evidence="4 5" id="KW-0408">Iron</keyword>
<dbReference type="FunFam" id="1.10.630.10:FF:000050">
    <property type="entry name" value="Cytochrome P450 monooxygenase"/>
    <property type="match status" value="1"/>
</dbReference>
<dbReference type="InterPro" id="IPR017972">
    <property type="entry name" value="Cyt_P450_CS"/>
</dbReference>
<gene>
    <name evidence="7" type="ORF">K490DRAFT_70476</name>
</gene>
<keyword evidence="8" id="KW-1185">Reference proteome</keyword>
<comment type="caution">
    <text evidence="7">The sequence shown here is derived from an EMBL/GenBank/DDBJ whole genome shotgun (WGS) entry which is preliminary data.</text>
</comment>
<dbReference type="SUPFAM" id="SSF48264">
    <property type="entry name" value="Cytochrome P450"/>
    <property type="match status" value="1"/>
</dbReference>
<evidence type="ECO:0000256" key="4">
    <source>
        <dbReference type="ARBA" id="ARBA00023004"/>
    </source>
</evidence>
<dbReference type="InterPro" id="IPR002401">
    <property type="entry name" value="Cyt_P450_E_grp-I"/>
</dbReference>
<accession>A0A9P4I290</accession>
<keyword evidence="6" id="KW-0503">Monooxygenase</keyword>
<keyword evidence="6" id="KW-0560">Oxidoreductase</keyword>
<dbReference type="PANTHER" id="PTHR24305">
    <property type="entry name" value="CYTOCHROME P450"/>
    <property type="match status" value="1"/>
</dbReference>
<dbReference type="GO" id="GO:0020037">
    <property type="term" value="F:heme binding"/>
    <property type="evidence" value="ECO:0007669"/>
    <property type="project" value="InterPro"/>
</dbReference>
<dbReference type="CDD" id="cd11060">
    <property type="entry name" value="CYP57A1-like"/>
    <property type="match status" value="1"/>
</dbReference>
<dbReference type="PRINTS" id="PR00385">
    <property type="entry name" value="P450"/>
</dbReference>
<evidence type="ECO:0000256" key="6">
    <source>
        <dbReference type="RuleBase" id="RU000461"/>
    </source>
</evidence>
<evidence type="ECO:0000256" key="2">
    <source>
        <dbReference type="ARBA" id="ARBA00010617"/>
    </source>
</evidence>
<dbReference type="PANTHER" id="PTHR24305:SF232">
    <property type="entry name" value="P450, PUTATIVE (EUROFUNG)-RELATED"/>
    <property type="match status" value="1"/>
</dbReference>
<dbReference type="GO" id="GO:0004497">
    <property type="term" value="F:monooxygenase activity"/>
    <property type="evidence" value="ECO:0007669"/>
    <property type="project" value="UniProtKB-KW"/>
</dbReference>
<comment type="cofactor">
    <cofactor evidence="1 5">
        <name>heme</name>
        <dbReference type="ChEBI" id="CHEBI:30413"/>
    </cofactor>
</comment>
<evidence type="ECO:0000313" key="8">
    <source>
        <dbReference type="Proteomes" id="UP000799776"/>
    </source>
</evidence>
<protein>
    <submittedName>
        <fullName evidence="7">Benzoate 4-monooxygenase cytochrome-like protein P450</fullName>
    </submittedName>
</protein>
<dbReference type="Proteomes" id="UP000799776">
    <property type="component" value="Unassembled WGS sequence"/>
</dbReference>
<dbReference type="PRINTS" id="PR00463">
    <property type="entry name" value="EP450I"/>
</dbReference>